<evidence type="ECO:0000313" key="2">
    <source>
        <dbReference type="Proteomes" id="UP000001396"/>
    </source>
</evidence>
<dbReference type="RefSeq" id="XP_020428629.1">
    <property type="nucleotide sequence ID" value="XM_020581044.1"/>
</dbReference>
<organism evidence="1 2">
    <name type="scientific">Heterostelium pallidum (strain ATCC 26659 / Pp 5 / PN500)</name>
    <name type="common">Cellular slime mold</name>
    <name type="synonym">Polysphondylium pallidum</name>
    <dbReference type="NCBI Taxonomy" id="670386"/>
    <lineage>
        <taxon>Eukaryota</taxon>
        <taxon>Amoebozoa</taxon>
        <taxon>Evosea</taxon>
        <taxon>Eumycetozoa</taxon>
        <taxon>Dictyostelia</taxon>
        <taxon>Acytosteliales</taxon>
        <taxon>Acytosteliaceae</taxon>
        <taxon>Heterostelium</taxon>
    </lineage>
</organism>
<proteinExistence type="predicted"/>
<dbReference type="InParanoid" id="D3BQS7"/>
<evidence type="ECO:0000313" key="1">
    <source>
        <dbReference type="EMBL" id="EFA76497.1"/>
    </source>
</evidence>
<accession>D3BQS7</accession>
<dbReference type="GeneID" id="31365736"/>
<comment type="caution">
    <text evidence="1">The sequence shown here is derived from an EMBL/GenBank/DDBJ whole genome shotgun (WGS) entry which is preliminary data.</text>
</comment>
<dbReference type="EMBL" id="ADBJ01000047">
    <property type="protein sequence ID" value="EFA76497.1"/>
    <property type="molecule type" value="Genomic_DNA"/>
</dbReference>
<keyword evidence="2" id="KW-1185">Reference proteome</keyword>
<sequence>MPTFNNLGLLKVNDNTAIQLPKAQLNESKKETIHNSKCTPSYFRSAFYCTKTDSSTGDTSLATCTSLIRAIACMQQFSMCQTLQSISISISKLCFKHSH</sequence>
<dbReference type="Proteomes" id="UP000001396">
    <property type="component" value="Unassembled WGS sequence"/>
</dbReference>
<reference evidence="1 2" key="1">
    <citation type="journal article" date="2011" name="Genome Res.">
        <title>Phylogeny-wide analysis of social amoeba genomes highlights ancient origins for complex intercellular communication.</title>
        <authorList>
            <person name="Heidel A.J."/>
            <person name="Lawal H.M."/>
            <person name="Felder M."/>
            <person name="Schilde C."/>
            <person name="Helps N.R."/>
            <person name="Tunggal B."/>
            <person name="Rivero F."/>
            <person name="John U."/>
            <person name="Schleicher M."/>
            <person name="Eichinger L."/>
            <person name="Platzer M."/>
            <person name="Noegel A.A."/>
            <person name="Schaap P."/>
            <person name="Gloeckner G."/>
        </authorList>
    </citation>
    <scope>NUCLEOTIDE SEQUENCE [LARGE SCALE GENOMIC DNA]</scope>
    <source>
        <strain evidence="2">ATCC 26659 / Pp 5 / PN500</strain>
    </source>
</reference>
<protein>
    <submittedName>
        <fullName evidence="1">Uncharacterized protein</fullName>
    </submittedName>
</protein>
<dbReference type="AlphaFoldDB" id="D3BQS7"/>
<gene>
    <name evidence="1" type="ORF">PPL_10265</name>
</gene>
<name>D3BQS7_HETP5</name>